<organism evidence="2 3">
    <name type="scientific">Araneus ventricosus</name>
    <name type="common">Orbweaver spider</name>
    <name type="synonym">Epeira ventricosa</name>
    <dbReference type="NCBI Taxonomy" id="182803"/>
    <lineage>
        <taxon>Eukaryota</taxon>
        <taxon>Metazoa</taxon>
        <taxon>Ecdysozoa</taxon>
        <taxon>Arthropoda</taxon>
        <taxon>Chelicerata</taxon>
        <taxon>Arachnida</taxon>
        <taxon>Araneae</taxon>
        <taxon>Araneomorphae</taxon>
        <taxon>Entelegynae</taxon>
        <taxon>Araneoidea</taxon>
        <taxon>Araneidae</taxon>
        <taxon>Araneus</taxon>
    </lineage>
</organism>
<feature type="compositionally biased region" description="Basic residues" evidence="1">
    <location>
        <begin position="152"/>
        <end position="162"/>
    </location>
</feature>
<accession>A0A4Y2DRN6</accession>
<feature type="compositionally biased region" description="Polar residues" evidence="1">
    <location>
        <begin position="134"/>
        <end position="145"/>
    </location>
</feature>
<evidence type="ECO:0000256" key="1">
    <source>
        <dbReference type="SAM" id="MobiDB-lite"/>
    </source>
</evidence>
<reference evidence="2 3" key="1">
    <citation type="journal article" date="2019" name="Sci. Rep.">
        <title>Orb-weaving spider Araneus ventricosus genome elucidates the spidroin gene catalogue.</title>
        <authorList>
            <person name="Kono N."/>
            <person name="Nakamura H."/>
            <person name="Ohtoshi R."/>
            <person name="Moran D.A.P."/>
            <person name="Shinohara A."/>
            <person name="Yoshida Y."/>
            <person name="Fujiwara M."/>
            <person name="Mori M."/>
            <person name="Tomita M."/>
            <person name="Arakawa K."/>
        </authorList>
    </citation>
    <scope>NUCLEOTIDE SEQUENCE [LARGE SCALE GENOMIC DNA]</scope>
</reference>
<proteinExistence type="predicted"/>
<dbReference type="AlphaFoldDB" id="A0A4Y2DRN6"/>
<name>A0A4Y2DRN6_ARAVE</name>
<protein>
    <submittedName>
        <fullName evidence="2">Uncharacterized protein</fullName>
    </submittedName>
</protein>
<evidence type="ECO:0000313" key="3">
    <source>
        <dbReference type="Proteomes" id="UP000499080"/>
    </source>
</evidence>
<comment type="caution">
    <text evidence="2">The sequence shown here is derived from an EMBL/GenBank/DDBJ whole genome shotgun (WGS) entry which is preliminary data.</text>
</comment>
<dbReference type="EMBL" id="BGPR01000403">
    <property type="protein sequence ID" value="GBM18424.1"/>
    <property type="molecule type" value="Genomic_DNA"/>
</dbReference>
<keyword evidence="3" id="KW-1185">Reference proteome</keyword>
<sequence length="162" mass="17996">MPRAGVCHSSLGSVVGGTVGARISVEHCMTFSEISYNVESFKLEIISVGRVSKHVRFLILSSSDKSRTLSTVSPFAIYKGITGVKLKSLPSFPQSESMLTDYSLSDDSDAEDCKDYNSDETIEDIAYDIRTRQLSTSQANSNWRSLPTFKMPGKKNRRRRNS</sequence>
<dbReference type="Proteomes" id="UP000499080">
    <property type="component" value="Unassembled WGS sequence"/>
</dbReference>
<gene>
    <name evidence="2" type="ORF">AVEN_72759_1</name>
</gene>
<feature type="region of interest" description="Disordered" evidence="1">
    <location>
        <begin position="134"/>
        <end position="162"/>
    </location>
</feature>
<evidence type="ECO:0000313" key="2">
    <source>
        <dbReference type="EMBL" id="GBM18424.1"/>
    </source>
</evidence>